<dbReference type="EMBL" id="JAYDCJ010000003">
    <property type="protein sequence ID" value="MEA1081104.1"/>
    <property type="molecule type" value="Genomic_DNA"/>
</dbReference>
<keyword evidence="4" id="KW-1185">Reference proteome</keyword>
<dbReference type="Pfam" id="PF02469">
    <property type="entry name" value="Fasciclin"/>
    <property type="match status" value="1"/>
</dbReference>
<feature type="domain" description="FAS1" evidence="2">
    <location>
        <begin position="38"/>
        <end position="182"/>
    </location>
</feature>
<dbReference type="InterPro" id="IPR050904">
    <property type="entry name" value="Adhesion/Biosynth-related"/>
</dbReference>
<accession>A0ABU5NZ86</accession>
<protein>
    <submittedName>
        <fullName evidence="3">Fasciclin domain-containing protein</fullName>
    </submittedName>
</protein>
<dbReference type="PROSITE" id="PS50213">
    <property type="entry name" value="FAS1"/>
    <property type="match status" value="1"/>
</dbReference>
<dbReference type="PANTHER" id="PTHR10900:SF77">
    <property type="entry name" value="FI19380P1"/>
    <property type="match status" value="1"/>
</dbReference>
<feature type="signal peptide" evidence="1">
    <location>
        <begin position="1"/>
        <end position="28"/>
    </location>
</feature>
<name>A0ABU5NZ86_9GAMM</name>
<dbReference type="RefSeq" id="WP_322855580.1">
    <property type="nucleotide sequence ID" value="NZ_JAYDCJ010000003.1"/>
</dbReference>
<evidence type="ECO:0000313" key="4">
    <source>
        <dbReference type="Proteomes" id="UP001305746"/>
    </source>
</evidence>
<gene>
    <name evidence="3" type="ORF">U5822_10510</name>
</gene>
<comment type="caution">
    <text evidence="3">The sequence shown here is derived from an EMBL/GenBank/DDBJ whole genome shotgun (WGS) entry which is preliminary data.</text>
</comment>
<proteinExistence type="predicted"/>
<dbReference type="InterPro" id="IPR000782">
    <property type="entry name" value="FAS1_domain"/>
</dbReference>
<evidence type="ECO:0000256" key="1">
    <source>
        <dbReference type="SAM" id="SignalP"/>
    </source>
</evidence>
<evidence type="ECO:0000313" key="3">
    <source>
        <dbReference type="EMBL" id="MEA1081104.1"/>
    </source>
</evidence>
<feature type="chain" id="PRO_5046158633" evidence="1">
    <location>
        <begin position="29"/>
        <end position="185"/>
    </location>
</feature>
<keyword evidence="1" id="KW-0732">Signal</keyword>
<dbReference type="PANTHER" id="PTHR10900">
    <property type="entry name" value="PERIOSTIN-RELATED"/>
    <property type="match status" value="1"/>
</dbReference>
<dbReference type="Proteomes" id="UP001305746">
    <property type="component" value="Unassembled WGS sequence"/>
</dbReference>
<sequence>MRAVNGFKAWAAAVVLLAGVAAAPGVLADHHGTVEREKLNIVESAETMAHLSTLVVAIKAAGLAETLSGPGPYTVFAPTNSAFDKLPAGTLEALLKPENAEQLKSILTFHLVPASATSSAALEMVEEDNGRQTLGTVQGGELTLGVDRDSLVLRDARGNSATVVKADRMQANGVIHLIDSVLMPE</sequence>
<organism evidence="3 4">
    <name type="scientific">Marinobacter qingdaonensis</name>
    <dbReference type="NCBI Taxonomy" id="3108486"/>
    <lineage>
        <taxon>Bacteria</taxon>
        <taxon>Pseudomonadati</taxon>
        <taxon>Pseudomonadota</taxon>
        <taxon>Gammaproteobacteria</taxon>
        <taxon>Pseudomonadales</taxon>
        <taxon>Marinobacteraceae</taxon>
        <taxon>Marinobacter</taxon>
    </lineage>
</organism>
<dbReference type="SMART" id="SM00554">
    <property type="entry name" value="FAS1"/>
    <property type="match status" value="1"/>
</dbReference>
<reference evidence="3 4" key="1">
    <citation type="submission" date="2023-12" db="EMBL/GenBank/DDBJ databases">
        <title>Marinobacter qingdaonensis sp. nov., isolated from the intertidal sediment of Qingdao, PR China.</title>
        <authorList>
            <person name="Li Y."/>
        </authorList>
    </citation>
    <scope>NUCLEOTIDE SEQUENCE [LARGE SCALE GENOMIC DNA]</scope>
    <source>
        <strain evidence="3 4">ASW11-75</strain>
    </source>
</reference>
<evidence type="ECO:0000259" key="2">
    <source>
        <dbReference type="PROSITE" id="PS50213"/>
    </source>
</evidence>
<dbReference type="InterPro" id="IPR036378">
    <property type="entry name" value="FAS1_dom_sf"/>
</dbReference>
<dbReference type="SUPFAM" id="SSF82153">
    <property type="entry name" value="FAS1 domain"/>
    <property type="match status" value="1"/>
</dbReference>
<dbReference type="Gene3D" id="2.30.180.10">
    <property type="entry name" value="FAS1 domain"/>
    <property type="match status" value="1"/>
</dbReference>